<feature type="compositionally biased region" description="Polar residues" evidence="1">
    <location>
        <begin position="174"/>
        <end position="184"/>
    </location>
</feature>
<evidence type="ECO:0000313" key="3">
    <source>
        <dbReference type="Proteomes" id="UP000815325"/>
    </source>
</evidence>
<evidence type="ECO:0000313" key="2">
    <source>
        <dbReference type="EMBL" id="KAF5841977.1"/>
    </source>
</evidence>
<comment type="caution">
    <text evidence="2">The sequence shown here is derived from an EMBL/GenBank/DDBJ whole genome shotgun (WGS) entry which is preliminary data.</text>
</comment>
<feature type="compositionally biased region" description="Polar residues" evidence="1">
    <location>
        <begin position="245"/>
        <end position="254"/>
    </location>
</feature>
<feature type="region of interest" description="Disordered" evidence="1">
    <location>
        <begin position="245"/>
        <end position="279"/>
    </location>
</feature>
<reference evidence="2" key="1">
    <citation type="submission" date="2017-08" db="EMBL/GenBank/DDBJ databases">
        <authorList>
            <person name="Polle J.E."/>
            <person name="Barry K."/>
            <person name="Cushman J."/>
            <person name="Schmutz J."/>
            <person name="Tran D."/>
            <person name="Hathwaick L.T."/>
            <person name="Yim W.C."/>
            <person name="Jenkins J."/>
            <person name="Mckie-Krisberg Z.M."/>
            <person name="Prochnik S."/>
            <person name="Lindquist E."/>
            <person name="Dockter R.B."/>
            <person name="Adam C."/>
            <person name="Molina H."/>
            <person name="Bunkerborg J."/>
            <person name="Jin E."/>
            <person name="Buchheim M."/>
            <person name="Magnuson J."/>
        </authorList>
    </citation>
    <scope>NUCLEOTIDE SEQUENCE</scope>
    <source>
        <strain evidence="2">CCAP 19/18</strain>
    </source>
</reference>
<dbReference type="Proteomes" id="UP000815325">
    <property type="component" value="Unassembled WGS sequence"/>
</dbReference>
<evidence type="ECO:0008006" key="4">
    <source>
        <dbReference type="Google" id="ProtNLM"/>
    </source>
</evidence>
<dbReference type="EMBL" id="MU069471">
    <property type="protein sequence ID" value="KAF5841977.1"/>
    <property type="molecule type" value="Genomic_DNA"/>
</dbReference>
<accession>A0ABQ7H544</accession>
<keyword evidence="3" id="KW-1185">Reference proteome</keyword>
<evidence type="ECO:0000256" key="1">
    <source>
        <dbReference type="SAM" id="MobiDB-lite"/>
    </source>
</evidence>
<gene>
    <name evidence="2" type="ORF">DUNSADRAFT_9858</name>
</gene>
<name>A0ABQ7H544_DUNSA</name>
<feature type="compositionally biased region" description="Low complexity" evidence="1">
    <location>
        <begin position="261"/>
        <end position="272"/>
    </location>
</feature>
<proteinExistence type="predicted"/>
<organism evidence="2 3">
    <name type="scientific">Dunaliella salina</name>
    <name type="common">Green alga</name>
    <name type="synonym">Protococcus salinus</name>
    <dbReference type="NCBI Taxonomy" id="3046"/>
    <lineage>
        <taxon>Eukaryota</taxon>
        <taxon>Viridiplantae</taxon>
        <taxon>Chlorophyta</taxon>
        <taxon>core chlorophytes</taxon>
        <taxon>Chlorophyceae</taxon>
        <taxon>CS clade</taxon>
        <taxon>Chlamydomonadales</taxon>
        <taxon>Dunaliellaceae</taxon>
        <taxon>Dunaliella</taxon>
    </lineage>
</organism>
<protein>
    <recommendedName>
        <fullName evidence="4">Encoded protein</fullName>
    </recommendedName>
</protein>
<feature type="compositionally biased region" description="Polar residues" evidence="1">
    <location>
        <begin position="135"/>
        <end position="159"/>
    </location>
</feature>
<sequence length="332" mass="34994">MHVLASNDSIDVFSTWPPAAAHVGEGSLLQQPTDAQQLELVVMRKEASPSSCRVSFISTARTVELLADEEGTGKFSYLSSCRGSPCEGLFVMKITLPASVKQAKLRMLSRSGDRKACLVQALQCTTRGDGGPHQDASSSSSCCQPEPGSATNASEQPLSASAEETGPLPGTAHQEPQPQTQAAQIRQLLQHAAQPEGASLESLPSSLHHLSQKMAQAASGSAGGGSMMSQLVQDLARKALLQPTSSPAPLQENQGPRGLGQAQPAQDATQQAEQHRSVPERLQRLETTVAAMAAAIQRIESGQHSILQGQHAILSRLEQSERRSTAGSVSET</sequence>
<feature type="region of interest" description="Disordered" evidence="1">
    <location>
        <begin position="128"/>
        <end position="202"/>
    </location>
</feature>